<accession>A0A081BRY6</accession>
<dbReference type="GO" id="GO:0005524">
    <property type="term" value="F:ATP binding"/>
    <property type="evidence" value="ECO:0007669"/>
    <property type="project" value="UniProtKB-KW"/>
</dbReference>
<dbReference type="GO" id="GO:0016887">
    <property type="term" value="F:ATP hydrolysis activity"/>
    <property type="evidence" value="ECO:0007669"/>
    <property type="project" value="InterPro"/>
</dbReference>
<dbReference type="InterPro" id="IPR003960">
    <property type="entry name" value="ATPase_AAA_CS"/>
</dbReference>
<reference evidence="7" key="1">
    <citation type="journal article" date="2015" name="PeerJ">
        <title>First genomic representation of candidate bacterial phylum KSB3 points to enhanced environmental sensing as a trigger of wastewater bulking.</title>
        <authorList>
            <person name="Sekiguchi Y."/>
            <person name="Ohashi A."/>
            <person name="Parks D.H."/>
            <person name="Yamauchi T."/>
            <person name="Tyson G.W."/>
            <person name="Hugenholtz P."/>
        </authorList>
    </citation>
    <scope>NUCLEOTIDE SEQUENCE [LARGE SCALE GENOMIC DNA]</scope>
</reference>
<dbReference type="InterPro" id="IPR050168">
    <property type="entry name" value="AAA_ATPase_domain"/>
</dbReference>
<comment type="similarity">
    <text evidence="4">Belongs to the AAA ATPase family.</text>
</comment>
<dbReference type="PANTHER" id="PTHR23077">
    <property type="entry name" value="AAA-FAMILY ATPASE"/>
    <property type="match status" value="1"/>
</dbReference>
<feature type="coiled-coil region" evidence="5">
    <location>
        <begin position="36"/>
        <end position="63"/>
    </location>
</feature>
<dbReference type="InterPro" id="IPR012340">
    <property type="entry name" value="NA-bd_OB-fold"/>
</dbReference>
<evidence type="ECO:0000256" key="4">
    <source>
        <dbReference type="RuleBase" id="RU003651"/>
    </source>
</evidence>
<dbReference type="Gene3D" id="1.10.8.60">
    <property type="match status" value="1"/>
</dbReference>
<gene>
    <name evidence="7" type="ORF">U14_05446</name>
</gene>
<dbReference type="InterPro" id="IPR041626">
    <property type="entry name" value="Prot_ATP_ID_OB_N"/>
</dbReference>
<evidence type="ECO:0000313" key="7">
    <source>
        <dbReference type="EMBL" id="GAK54167.1"/>
    </source>
</evidence>
<proteinExistence type="inferred from homology"/>
<dbReference type="Gene3D" id="2.40.50.140">
    <property type="entry name" value="Nucleic acid-binding proteins"/>
    <property type="match status" value="2"/>
</dbReference>
<dbReference type="InterPro" id="IPR003593">
    <property type="entry name" value="AAA+_ATPase"/>
</dbReference>
<dbReference type="EMBL" id="DF820460">
    <property type="protein sequence ID" value="GAK54167.1"/>
    <property type="molecule type" value="Genomic_DNA"/>
</dbReference>
<dbReference type="GO" id="GO:0000502">
    <property type="term" value="C:proteasome complex"/>
    <property type="evidence" value="ECO:0007669"/>
    <property type="project" value="InterPro"/>
</dbReference>
<dbReference type="PROSITE" id="PS00674">
    <property type="entry name" value="AAA"/>
    <property type="match status" value="1"/>
</dbReference>
<dbReference type="Pfam" id="PF00004">
    <property type="entry name" value="AAA"/>
    <property type="match status" value="1"/>
</dbReference>
<keyword evidence="3 5" id="KW-0175">Coiled coil</keyword>
<dbReference type="InterPro" id="IPR032501">
    <property type="entry name" value="Prot_ATP_ID_OB_2nd"/>
</dbReference>
<dbReference type="Gene3D" id="3.40.50.300">
    <property type="entry name" value="P-loop containing nucleotide triphosphate hydrolases"/>
    <property type="match status" value="1"/>
</dbReference>
<organism evidence="7">
    <name type="scientific">Candidatus Moduliflexus flocculans</name>
    <dbReference type="NCBI Taxonomy" id="1499966"/>
    <lineage>
        <taxon>Bacteria</taxon>
        <taxon>Candidatus Moduliflexota</taxon>
        <taxon>Candidatus Moduliflexia</taxon>
        <taxon>Candidatus Moduliflexales</taxon>
        <taxon>Candidatus Moduliflexaceae</taxon>
    </lineage>
</organism>
<dbReference type="GO" id="GO:0010498">
    <property type="term" value="P:proteasomal protein catabolic process"/>
    <property type="evidence" value="ECO:0007669"/>
    <property type="project" value="InterPro"/>
</dbReference>
<dbReference type="HAMAP" id="MF_02112">
    <property type="entry name" value="ARC_ATPase"/>
    <property type="match status" value="1"/>
</dbReference>
<dbReference type="GO" id="GO:0019941">
    <property type="term" value="P:modification-dependent protein catabolic process"/>
    <property type="evidence" value="ECO:0007669"/>
    <property type="project" value="InterPro"/>
</dbReference>
<dbReference type="STRING" id="1499966.U14_05446"/>
<dbReference type="Pfam" id="PF16450">
    <property type="entry name" value="Prot_ATP_ID_OB_C"/>
    <property type="match status" value="1"/>
</dbReference>
<dbReference type="NCBIfam" id="TIGR03689">
    <property type="entry name" value="pup_AAA"/>
    <property type="match status" value="1"/>
</dbReference>
<keyword evidence="1 4" id="KW-0547">Nucleotide-binding</keyword>
<evidence type="ECO:0000256" key="5">
    <source>
        <dbReference type="SAM" id="Coils"/>
    </source>
</evidence>
<dbReference type="InterPro" id="IPR003959">
    <property type="entry name" value="ATPase_AAA_core"/>
</dbReference>
<name>A0A081BRY6_9BACT</name>
<dbReference type="SMART" id="SM00382">
    <property type="entry name" value="AAA"/>
    <property type="match status" value="1"/>
</dbReference>
<dbReference type="SUPFAM" id="SSF52540">
    <property type="entry name" value="P-loop containing nucleoside triphosphate hydrolases"/>
    <property type="match status" value="1"/>
</dbReference>
<evidence type="ECO:0000259" key="6">
    <source>
        <dbReference type="SMART" id="SM00382"/>
    </source>
</evidence>
<dbReference type="InterPro" id="IPR027417">
    <property type="entry name" value="P-loop_NTPase"/>
</dbReference>
<feature type="domain" description="AAA+ ATPase" evidence="6">
    <location>
        <begin position="289"/>
        <end position="442"/>
    </location>
</feature>
<evidence type="ECO:0000256" key="2">
    <source>
        <dbReference type="ARBA" id="ARBA00022840"/>
    </source>
</evidence>
<evidence type="ECO:0000256" key="1">
    <source>
        <dbReference type="ARBA" id="ARBA00022741"/>
    </source>
</evidence>
<dbReference type="HOGENOM" id="CLU_036054_0_0_0"/>
<keyword evidence="2 4" id="KW-0067">ATP-binding</keyword>
<evidence type="ECO:0000313" key="8">
    <source>
        <dbReference type="Proteomes" id="UP000030700"/>
    </source>
</evidence>
<dbReference type="Proteomes" id="UP000030700">
    <property type="component" value="Unassembled WGS sequence"/>
</dbReference>
<dbReference type="PANTHER" id="PTHR23077:SF144">
    <property type="entry name" value="PROTEASOME-ASSOCIATED ATPASE"/>
    <property type="match status" value="1"/>
</dbReference>
<sequence length="608" mass="69184">MEELYKNDDKMGFMRNTMKKLSSHLPKTDATVQHHLIQFEQQVKELQSQVTFLEGESDELIRKLDRNLHEFEVLRRKYYRMKEQQIESRRRNERLATKLQELKTLIREKQEEIDTLCAPPNSYGTFLAVNDDQTIDVENDGRRLRVTVRPGVNAEEFSAGQQLILNESLNVIGVANQEFKGEVVQIKQLLSDSRAIVSGRADEEKVIGLADELNQEKLAIGDNLLLNIRSNYAVEKLPKTHVEELLLEEVPDITYAQIGGLDNQIEQIRDAIELPYLYPDEFRAYKLTPPKGVLLYGPPGCGKTMIAKAIANSLAQKMTEKTGVKAKSFFLNVKGPELLNKYVGETEHKLRQVFARAKEIASDETPVVVFFDEMDALFRMRGSGISSDMEATVVAQFLAEIDGVEALKNVIIIGASNRQDLIDPAVLRPGRLDVKIKIDRPDKDSAKQIFVKYLTPDLPFDKAELQAHQDEREATVTALIDQTIAQMYETNEENKFLEVTYAKGSKEIYYFKDFASGAMIEHIVRRAKKTALKRSLTQPETGLKFDDFRQAVLDEFKENEELPNTTNPDDWAKIAGRKGDRIVNVRVLKETDNGEERPVETITAGQYL</sequence>
<keyword evidence="8" id="KW-1185">Reference proteome</keyword>
<dbReference type="FunFam" id="3.40.50.300:FF:001025">
    <property type="entry name" value="ATPase family, AAA domain-containing 2B"/>
    <property type="match status" value="1"/>
</dbReference>
<protein>
    <recommendedName>
        <fullName evidence="6">AAA+ ATPase domain-containing protein</fullName>
    </recommendedName>
</protein>
<dbReference type="AlphaFoldDB" id="A0A081BRY6"/>
<dbReference type="Pfam" id="PF17758">
    <property type="entry name" value="Prot_ATP_ID_OB_N"/>
    <property type="match status" value="1"/>
</dbReference>
<dbReference type="InterPro" id="IPR022482">
    <property type="entry name" value="Proteasome_ATPase"/>
</dbReference>
<evidence type="ECO:0000256" key="3">
    <source>
        <dbReference type="ARBA" id="ARBA00023054"/>
    </source>
</evidence>